<feature type="compositionally biased region" description="Low complexity" evidence="6">
    <location>
        <begin position="105"/>
        <end position="117"/>
    </location>
</feature>
<dbReference type="OrthoDB" id="336088at2759"/>
<feature type="region of interest" description="Disordered" evidence="6">
    <location>
        <begin position="76"/>
        <end position="126"/>
    </location>
</feature>
<dbReference type="STRING" id="1408163.A0A0F4Z7J2"/>
<keyword evidence="5" id="KW-0175">Coiled coil</keyword>
<reference evidence="8 9" key="1">
    <citation type="submission" date="2015-04" db="EMBL/GenBank/DDBJ databases">
        <authorList>
            <person name="Heijne W.H."/>
            <person name="Fedorova N.D."/>
            <person name="Nierman W.C."/>
            <person name="Vollebregt A.W."/>
            <person name="Zhao Z."/>
            <person name="Wu L."/>
            <person name="Kumar M."/>
            <person name="Stam H."/>
            <person name="van den Berg M.A."/>
            <person name="Pel H.J."/>
        </authorList>
    </citation>
    <scope>NUCLEOTIDE SEQUENCE [LARGE SCALE GENOMIC DNA]</scope>
    <source>
        <strain evidence="8 9">CBS 393.64</strain>
    </source>
</reference>
<dbReference type="Proteomes" id="UP000053958">
    <property type="component" value="Unassembled WGS sequence"/>
</dbReference>
<keyword evidence="9" id="KW-1185">Reference proteome</keyword>
<dbReference type="InterPro" id="IPR001965">
    <property type="entry name" value="Znf_PHD"/>
</dbReference>
<feature type="region of interest" description="Disordered" evidence="6">
    <location>
        <begin position="139"/>
        <end position="197"/>
    </location>
</feature>
<dbReference type="InterPro" id="IPR013083">
    <property type="entry name" value="Znf_RING/FYVE/PHD"/>
</dbReference>
<dbReference type="Gene3D" id="3.30.40.10">
    <property type="entry name" value="Zinc/RING finger domain, C3HC4 (zinc finger)"/>
    <property type="match status" value="1"/>
</dbReference>
<dbReference type="GO" id="GO:0008270">
    <property type="term" value="F:zinc ion binding"/>
    <property type="evidence" value="ECO:0007669"/>
    <property type="project" value="UniProtKB-KW"/>
</dbReference>
<dbReference type="GeneID" id="25312197"/>
<organism evidence="8 9">
    <name type="scientific">Rasamsonia emersonii (strain ATCC 16479 / CBS 393.64 / IMI 116815)</name>
    <dbReference type="NCBI Taxonomy" id="1408163"/>
    <lineage>
        <taxon>Eukaryota</taxon>
        <taxon>Fungi</taxon>
        <taxon>Dikarya</taxon>
        <taxon>Ascomycota</taxon>
        <taxon>Pezizomycotina</taxon>
        <taxon>Eurotiomycetes</taxon>
        <taxon>Eurotiomycetidae</taxon>
        <taxon>Eurotiales</taxon>
        <taxon>Trichocomaceae</taxon>
        <taxon>Rasamsonia</taxon>
    </lineage>
</organism>
<evidence type="ECO:0000313" key="9">
    <source>
        <dbReference type="Proteomes" id="UP000053958"/>
    </source>
</evidence>
<dbReference type="InterPro" id="IPR019786">
    <property type="entry name" value="Zinc_finger_PHD-type_CS"/>
</dbReference>
<evidence type="ECO:0000313" key="8">
    <source>
        <dbReference type="EMBL" id="KKA25823.1"/>
    </source>
</evidence>
<keyword evidence="1" id="KW-0479">Metal-binding</keyword>
<dbReference type="PROSITE" id="PS01359">
    <property type="entry name" value="ZF_PHD_1"/>
    <property type="match status" value="1"/>
</dbReference>
<dbReference type="SMART" id="SM00249">
    <property type="entry name" value="PHD"/>
    <property type="match status" value="1"/>
</dbReference>
<evidence type="ECO:0000256" key="2">
    <source>
        <dbReference type="ARBA" id="ARBA00022771"/>
    </source>
</evidence>
<evidence type="ECO:0000256" key="1">
    <source>
        <dbReference type="ARBA" id="ARBA00022723"/>
    </source>
</evidence>
<dbReference type="PROSITE" id="PS50016">
    <property type="entry name" value="ZF_PHD_2"/>
    <property type="match status" value="1"/>
</dbReference>
<feature type="compositionally biased region" description="Polar residues" evidence="6">
    <location>
        <begin position="85"/>
        <end position="96"/>
    </location>
</feature>
<name>A0A0F4Z7J2_RASE3</name>
<feature type="non-terminal residue" evidence="8">
    <location>
        <position position="1"/>
    </location>
</feature>
<dbReference type="RefSeq" id="XP_013332435.1">
    <property type="nucleotide sequence ID" value="XM_013476981.1"/>
</dbReference>
<feature type="compositionally biased region" description="Polar residues" evidence="6">
    <location>
        <begin position="139"/>
        <end position="151"/>
    </location>
</feature>
<dbReference type="EMBL" id="LASV01000010">
    <property type="protein sequence ID" value="KKA25823.1"/>
    <property type="molecule type" value="Genomic_DNA"/>
</dbReference>
<evidence type="ECO:0000256" key="4">
    <source>
        <dbReference type="PROSITE-ProRule" id="PRU00146"/>
    </source>
</evidence>
<keyword evidence="3" id="KW-0862">Zinc</keyword>
<sequence length="332" mass="36247">LGLPACFNIGFLPLGNGSVHDDYCFICRRPKSLVPCNTCRRSFHDACMPPGWTYDEHKNWYCPVCVRRNWHVEPPTVTPPTSPPLSAQQQSSNNVPEQKLGAGEGTTSSGQQPGTTPATTDSGPGNQQALSILAEISRSMSQGMPSKSTSEPVTSAPSSQTAASSPRPPGRPVSTSTSSRRNDSTVPPSSTSQNFSLLDSHARKSRFATLSTEVDSALWVLYRELENAMTLRQHVAELEAEIVKLRQDVSIRDNQIILSQRAAAQAGRIPQADLERLRMQAAKAEAAAREIEELRAKNEALEKELKEAKAEKAAMSETLNEWKEKLINLIGN</sequence>
<gene>
    <name evidence="8" type="ORF">T310_0134</name>
</gene>
<feature type="coiled-coil region" evidence="5">
    <location>
        <begin position="228"/>
        <end position="325"/>
    </location>
</feature>
<evidence type="ECO:0000256" key="5">
    <source>
        <dbReference type="SAM" id="Coils"/>
    </source>
</evidence>
<accession>A0A0F4Z7J2</accession>
<evidence type="ECO:0000259" key="7">
    <source>
        <dbReference type="PROSITE" id="PS50016"/>
    </source>
</evidence>
<evidence type="ECO:0000256" key="6">
    <source>
        <dbReference type="SAM" id="MobiDB-lite"/>
    </source>
</evidence>
<dbReference type="InterPro" id="IPR019787">
    <property type="entry name" value="Znf_PHD-finger"/>
</dbReference>
<proteinExistence type="predicted"/>
<keyword evidence="2 4" id="KW-0863">Zinc-finger</keyword>
<comment type="caution">
    <text evidence="8">The sequence shown here is derived from an EMBL/GenBank/DDBJ whole genome shotgun (WGS) entry which is preliminary data.</text>
</comment>
<dbReference type="AlphaFoldDB" id="A0A0F4Z7J2"/>
<dbReference type="SUPFAM" id="SSF57903">
    <property type="entry name" value="FYVE/PHD zinc finger"/>
    <property type="match status" value="1"/>
</dbReference>
<protein>
    <recommendedName>
        <fullName evidence="7">PHD-type domain-containing protein</fullName>
    </recommendedName>
</protein>
<dbReference type="Pfam" id="PF00628">
    <property type="entry name" value="PHD"/>
    <property type="match status" value="1"/>
</dbReference>
<feature type="compositionally biased region" description="Low complexity" evidence="6">
    <location>
        <begin position="152"/>
        <end position="165"/>
    </location>
</feature>
<dbReference type="InterPro" id="IPR011011">
    <property type="entry name" value="Znf_FYVE_PHD"/>
</dbReference>
<feature type="domain" description="PHD-type" evidence="7">
    <location>
        <begin position="21"/>
        <end position="68"/>
    </location>
</feature>
<evidence type="ECO:0000256" key="3">
    <source>
        <dbReference type="ARBA" id="ARBA00022833"/>
    </source>
</evidence>
<feature type="compositionally biased region" description="Polar residues" evidence="6">
    <location>
        <begin position="184"/>
        <end position="197"/>
    </location>
</feature>